<feature type="transmembrane region" description="Helical" evidence="1">
    <location>
        <begin position="177"/>
        <end position="196"/>
    </location>
</feature>
<feature type="transmembrane region" description="Helical" evidence="1">
    <location>
        <begin position="208"/>
        <end position="236"/>
    </location>
</feature>
<dbReference type="RefSeq" id="WP_090031798.1">
    <property type="nucleotide sequence ID" value="NZ_FOKA01000005.1"/>
</dbReference>
<name>A0A1I0XIT7_9CELL</name>
<gene>
    <name evidence="2" type="ORF">SAMN05421867_10583</name>
</gene>
<keyword evidence="1" id="KW-0812">Transmembrane</keyword>
<proteinExistence type="predicted"/>
<feature type="transmembrane region" description="Helical" evidence="1">
    <location>
        <begin position="138"/>
        <end position="157"/>
    </location>
</feature>
<dbReference type="STRING" id="988821.SAMN05421867_10583"/>
<reference evidence="2 3" key="1">
    <citation type="submission" date="2016-10" db="EMBL/GenBank/DDBJ databases">
        <authorList>
            <person name="de Groot N.N."/>
        </authorList>
    </citation>
    <scope>NUCLEOTIDE SEQUENCE [LARGE SCALE GENOMIC DNA]</scope>
    <source>
        <strain evidence="2 3">CGMCC 4.6945</strain>
    </source>
</reference>
<dbReference type="PANTHER" id="PTHR31272:SF4">
    <property type="entry name" value="CYTOCHROME C-TYPE BIOGENESIS PROTEIN HI_1454-RELATED"/>
    <property type="match status" value="1"/>
</dbReference>
<evidence type="ECO:0000313" key="3">
    <source>
        <dbReference type="Proteomes" id="UP000199012"/>
    </source>
</evidence>
<dbReference type="Proteomes" id="UP000199012">
    <property type="component" value="Unassembled WGS sequence"/>
</dbReference>
<feature type="transmembrane region" description="Helical" evidence="1">
    <location>
        <begin position="248"/>
        <end position="270"/>
    </location>
</feature>
<organism evidence="2 3">
    <name type="scientific">Cellulomonas marina</name>
    <dbReference type="NCBI Taxonomy" id="988821"/>
    <lineage>
        <taxon>Bacteria</taxon>
        <taxon>Bacillati</taxon>
        <taxon>Actinomycetota</taxon>
        <taxon>Actinomycetes</taxon>
        <taxon>Micrococcales</taxon>
        <taxon>Cellulomonadaceae</taxon>
        <taxon>Cellulomonas</taxon>
    </lineage>
</organism>
<accession>A0A1I0XIT7</accession>
<evidence type="ECO:0000256" key="1">
    <source>
        <dbReference type="SAM" id="Phobius"/>
    </source>
</evidence>
<feature type="transmembrane region" description="Helical" evidence="1">
    <location>
        <begin position="27"/>
        <end position="51"/>
    </location>
</feature>
<dbReference type="AlphaFoldDB" id="A0A1I0XIT7"/>
<evidence type="ECO:0000313" key="2">
    <source>
        <dbReference type="EMBL" id="SFB00814.1"/>
    </source>
</evidence>
<dbReference type="InterPro" id="IPR051790">
    <property type="entry name" value="Cytochrome_c-biogenesis_DsbD"/>
</dbReference>
<protein>
    <submittedName>
        <fullName evidence="2">Cytochrome c-type biogenesis protein</fullName>
    </submittedName>
</protein>
<keyword evidence="1" id="KW-1133">Transmembrane helix</keyword>
<feature type="transmembrane region" description="Helical" evidence="1">
    <location>
        <begin position="291"/>
        <end position="310"/>
    </location>
</feature>
<dbReference type="EMBL" id="FOKA01000005">
    <property type="protein sequence ID" value="SFB00814.1"/>
    <property type="molecule type" value="Genomic_DNA"/>
</dbReference>
<keyword evidence="3" id="KW-1185">Reference proteome</keyword>
<sequence>MTSLLAAAPLVADVGDAFGRAVVSGSLLLALPVAVLAGLVSFASPCVLPLVPGYLAYVGGMAGATAGRAPAGPSLGGRALADATGLLGTGTGTGTGAGTGAGSGTAGGATRTVAASTVVVPAPTTTRAAGAVRPRRDVVLGVVLFVLGFTAVFVAYGTAAGSVGALLARESDVVTRVLGVLVVLMGLVFVGFVPAAQRERRWHVAPRAGLWGAPLLGLAFGIGWVPCIGPTLAAILTLGYTEGSAGRGALLAVAFCLGLGLPFVLVALGLGGSARVLAWLGRHRRALQRAGGVLLVVLGLALVTGLWTQWATWLQYLLTGADTFRPVV</sequence>
<keyword evidence="1" id="KW-0472">Membrane</keyword>
<dbReference type="PANTHER" id="PTHR31272">
    <property type="entry name" value="CYTOCHROME C-TYPE BIOGENESIS PROTEIN HI_1454-RELATED"/>
    <property type="match status" value="1"/>
</dbReference>